<dbReference type="EMBL" id="JAACYS010000093">
    <property type="protein sequence ID" value="NCU18920.1"/>
    <property type="molecule type" value="Genomic_DNA"/>
</dbReference>
<evidence type="ECO:0000313" key="3">
    <source>
        <dbReference type="Proteomes" id="UP000743899"/>
    </source>
</evidence>
<dbReference type="Proteomes" id="UP000743899">
    <property type="component" value="Unassembled WGS sequence"/>
</dbReference>
<keyword evidence="3" id="KW-1185">Reference proteome</keyword>
<dbReference type="PROSITE" id="PS51257">
    <property type="entry name" value="PROKAR_LIPOPROTEIN"/>
    <property type="match status" value="1"/>
</dbReference>
<protein>
    <submittedName>
        <fullName evidence="2">NisI/SpaI family lantibiotic immunity lipoprotein</fullName>
    </submittedName>
</protein>
<proteinExistence type="predicted"/>
<reference evidence="2 3" key="1">
    <citation type="submission" date="2020-01" db="EMBL/GenBank/DDBJ databases">
        <title>A novel Bacillus sp. from Pasinler.</title>
        <authorList>
            <person name="Adiguzel A."/>
            <person name="Ay H."/>
            <person name="Baltaci M.O."/>
        </authorList>
    </citation>
    <scope>NUCLEOTIDE SEQUENCE [LARGE SCALE GENOMIC DNA]</scope>
    <source>
        <strain evidence="2 3">P1</strain>
    </source>
</reference>
<dbReference type="NCBIfam" id="NF033433">
    <property type="entry name" value="NisI_immun_dup"/>
    <property type="match status" value="1"/>
</dbReference>
<sequence length="145" mass="16610">MKKLILCFLLIALVLITGCSILRDIKETATHNMLIEKELPKYELNMENFKEISYEGKTYEISETEVALSDLNKPVGKVSKSITINDDGEILTKNDLRKIEVIPNDNDEKRVYLNFGWVYSVNGIDQDKKVAVVINNKIYLSNIKK</sequence>
<comment type="caution">
    <text evidence="2">The sequence shown here is derived from an EMBL/GenBank/DDBJ whole genome shotgun (WGS) entry which is preliminary data.</text>
</comment>
<keyword evidence="2" id="KW-0449">Lipoprotein</keyword>
<dbReference type="Pfam" id="PF18218">
    <property type="entry name" value="Spa1_C"/>
    <property type="match status" value="1"/>
</dbReference>
<name>A0ABX0A672_9BACI</name>
<gene>
    <name evidence="2" type="ORF">GW534_14690</name>
</gene>
<dbReference type="Gene3D" id="2.170.150.60">
    <property type="match status" value="1"/>
</dbReference>
<evidence type="ECO:0000259" key="1">
    <source>
        <dbReference type="Pfam" id="PF18218"/>
    </source>
</evidence>
<feature type="domain" description="Lantibiotic immunity protein Spa1 C-terminal" evidence="1">
    <location>
        <begin position="44"/>
        <end position="139"/>
    </location>
</feature>
<accession>A0ABX0A672</accession>
<organism evidence="2 3">
    <name type="scientific">Pallidibacillus pasinlerensis</name>
    <dbReference type="NCBI Taxonomy" id="2703818"/>
    <lineage>
        <taxon>Bacteria</taxon>
        <taxon>Bacillati</taxon>
        <taxon>Bacillota</taxon>
        <taxon>Bacilli</taxon>
        <taxon>Bacillales</taxon>
        <taxon>Bacillaceae</taxon>
        <taxon>Pallidibacillus</taxon>
    </lineage>
</organism>
<evidence type="ECO:0000313" key="2">
    <source>
        <dbReference type="EMBL" id="NCU18920.1"/>
    </source>
</evidence>
<dbReference type="RefSeq" id="WP_161921748.1">
    <property type="nucleotide sequence ID" value="NZ_JAACYS010000093.1"/>
</dbReference>
<dbReference type="InterPro" id="IPR040876">
    <property type="entry name" value="Spa1_C"/>
</dbReference>